<evidence type="ECO:0000259" key="1">
    <source>
        <dbReference type="SMART" id="SM00955"/>
    </source>
</evidence>
<gene>
    <name evidence="2" type="ORF">GCM10022239_06690</name>
</gene>
<reference evidence="3" key="1">
    <citation type="journal article" date="2019" name="Int. J. Syst. Evol. Microbiol.">
        <title>The Global Catalogue of Microorganisms (GCM) 10K type strain sequencing project: providing services to taxonomists for standard genome sequencing and annotation.</title>
        <authorList>
            <consortium name="The Broad Institute Genomics Platform"/>
            <consortium name="The Broad Institute Genome Sequencing Center for Infectious Disease"/>
            <person name="Wu L."/>
            <person name="Ma J."/>
        </authorList>
    </citation>
    <scope>NUCLEOTIDE SEQUENCE [LARGE SCALE GENOMIC DNA]</scope>
    <source>
        <strain evidence="3">JCM 16949</strain>
    </source>
</reference>
<dbReference type="InterPro" id="IPR012340">
    <property type="entry name" value="NA-bd_OB-fold"/>
</dbReference>
<sequence length="481" mass="51542">MTLSTVRLGTADGELAKALAAIRAELGVSEGFPPEVEAEAREAVASAAHPEDHSAESAAYEDLLDVPFFTIDPAESMDLDQAMHLERDGTGYRVRYAIADVPAFVKPGGAVDAEARRRGQTLYPPDGRIPLHPLVISEEAASLLPGVERGAYVWTFELDADARLVSTRLTRARVRSERRFSYDEVQELVDDGSAPENLALLREVGLARILIEQERGGASLGRPDQEIREHDGRYELVRRRPLEAEGWNAQISLLTGMAAAQLMLDGGVGILRTMPPPSDDSIVWFRRRATALGTAWEEGVGYGAYLRMLDPADPRQLAILHAAASLFRGAGYTAFDGAPPEHPVQSAVAAPYAHATAPLRRLVDRFVLVVCEALANGREVPEWARAALPDLPAIMASSDGLAGRLDYAATSAVEAAVLHPRVGERFAATVISTRNGGGELQLEDPAVTAPGEGRLVAGERVAATLVTADIATGTVLFRVGE</sequence>
<dbReference type="RefSeq" id="WP_344753705.1">
    <property type="nucleotide sequence ID" value="NZ_BAABAE010000002.1"/>
</dbReference>
<dbReference type="SUPFAM" id="SSF50249">
    <property type="entry name" value="Nucleic acid-binding proteins"/>
    <property type="match status" value="1"/>
</dbReference>
<dbReference type="SMART" id="SM00955">
    <property type="entry name" value="RNB"/>
    <property type="match status" value="1"/>
</dbReference>
<proteinExistence type="predicted"/>
<accession>A0ABP7FD13</accession>
<dbReference type="Proteomes" id="UP001501004">
    <property type="component" value="Unassembled WGS sequence"/>
</dbReference>
<feature type="domain" description="RNB" evidence="1">
    <location>
        <begin position="60"/>
        <end position="377"/>
    </location>
</feature>
<protein>
    <submittedName>
        <fullName evidence="2">RNB domain-containing ribonuclease</fullName>
    </submittedName>
</protein>
<dbReference type="PANTHER" id="PTHR23355">
    <property type="entry name" value="RIBONUCLEASE"/>
    <property type="match status" value="1"/>
</dbReference>
<dbReference type="InterPro" id="IPR001900">
    <property type="entry name" value="RNase_II/R"/>
</dbReference>
<organism evidence="2 3">
    <name type="scientific">Leifsonella bigeumensis</name>
    <dbReference type="NCBI Taxonomy" id="433643"/>
    <lineage>
        <taxon>Bacteria</taxon>
        <taxon>Bacillati</taxon>
        <taxon>Actinomycetota</taxon>
        <taxon>Actinomycetes</taxon>
        <taxon>Micrococcales</taxon>
        <taxon>Microbacteriaceae</taxon>
        <taxon>Leifsonella</taxon>
    </lineage>
</organism>
<dbReference type="Pfam" id="PF00773">
    <property type="entry name" value="RNB"/>
    <property type="match status" value="1"/>
</dbReference>
<dbReference type="InterPro" id="IPR050180">
    <property type="entry name" value="RNR_Ribonuclease"/>
</dbReference>
<evidence type="ECO:0000313" key="3">
    <source>
        <dbReference type="Proteomes" id="UP001501004"/>
    </source>
</evidence>
<dbReference type="InterPro" id="IPR040596">
    <property type="entry name" value="RNase_II_C_S1"/>
</dbReference>
<dbReference type="EMBL" id="BAABAE010000002">
    <property type="protein sequence ID" value="GAA3733039.1"/>
    <property type="molecule type" value="Genomic_DNA"/>
</dbReference>
<dbReference type="PANTHER" id="PTHR23355:SF42">
    <property type="entry name" value="RIBONUCLEASE II, CHLOROPLASTIC_MITOCHONDRIAL"/>
    <property type="match status" value="1"/>
</dbReference>
<comment type="caution">
    <text evidence="2">The sequence shown here is derived from an EMBL/GenBank/DDBJ whole genome shotgun (WGS) entry which is preliminary data.</text>
</comment>
<dbReference type="Pfam" id="PF18614">
    <property type="entry name" value="RNase_II_C_S1"/>
    <property type="match status" value="1"/>
</dbReference>
<keyword evidence="3" id="KW-1185">Reference proteome</keyword>
<name>A0ABP7FD13_9MICO</name>
<evidence type="ECO:0000313" key="2">
    <source>
        <dbReference type="EMBL" id="GAA3733039.1"/>
    </source>
</evidence>